<feature type="signal peptide" evidence="1">
    <location>
        <begin position="1"/>
        <end position="20"/>
    </location>
</feature>
<accession>A0A4R0N1Q6</accession>
<feature type="chain" id="PRO_5020499868" evidence="1">
    <location>
        <begin position="21"/>
        <end position="315"/>
    </location>
</feature>
<dbReference type="RefSeq" id="WP_131551471.1">
    <property type="nucleotide sequence ID" value="NZ_SJSK01000001.1"/>
</dbReference>
<comment type="caution">
    <text evidence="2">The sequence shown here is derived from an EMBL/GenBank/DDBJ whole genome shotgun (WGS) entry which is preliminary data.</text>
</comment>
<dbReference type="EMBL" id="SJSK01000001">
    <property type="protein sequence ID" value="TCC93605.1"/>
    <property type="molecule type" value="Genomic_DNA"/>
</dbReference>
<dbReference type="Pfam" id="PF19672">
    <property type="entry name" value="DUF6175"/>
    <property type="match status" value="1"/>
</dbReference>
<dbReference type="AlphaFoldDB" id="A0A4R0N1Q6"/>
<evidence type="ECO:0000256" key="1">
    <source>
        <dbReference type="SAM" id="SignalP"/>
    </source>
</evidence>
<dbReference type="Proteomes" id="UP000292884">
    <property type="component" value="Unassembled WGS sequence"/>
</dbReference>
<protein>
    <submittedName>
        <fullName evidence="2">Uncharacterized protein</fullName>
    </submittedName>
</protein>
<gene>
    <name evidence="2" type="ORF">EZ428_02205</name>
</gene>
<evidence type="ECO:0000313" key="2">
    <source>
        <dbReference type="EMBL" id="TCC93605.1"/>
    </source>
</evidence>
<organism evidence="2 3">
    <name type="scientific">Pedobacter frigiditerrae</name>
    <dbReference type="NCBI Taxonomy" id="2530452"/>
    <lineage>
        <taxon>Bacteria</taxon>
        <taxon>Pseudomonadati</taxon>
        <taxon>Bacteroidota</taxon>
        <taxon>Sphingobacteriia</taxon>
        <taxon>Sphingobacteriales</taxon>
        <taxon>Sphingobacteriaceae</taxon>
        <taxon>Pedobacter</taxon>
    </lineage>
</organism>
<evidence type="ECO:0000313" key="3">
    <source>
        <dbReference type="Proteomes" id="UP000292884"/>
    </source>
</evidence>
<keyword evidence="3" id="KW-1185">Reference proteome</keyword>
<reference evidence="2 3" key="1">
    <citation type="submission" date="2019-02" db="EMBL/GenBank/DDBJ databases">
        <title>Pedobacter sp. RP-1-13 sp. nov., isolated from Arctic soil.</title>
        <authorList>
            <person name="Dahal R.H."/>
        </authorList>
    </citation>
    <scope>NUCLEOTIDE SEQUENCE [LARGE SCALE GENOMIC DNA]</scope>
    <source>
        <strain evidence="2 3">RP-1-13</strain>
    </source>
</reference>
<sequence>MKRKILLAITIILLHTQVFSQAKKPRIMIVPSDAWCITKGYYTSFDDQGTKKQIPDYKKAFQNDLDLKLVISKINGVMGEKGFPLISLEQTLKSLETNSAEDAILTSKTGGGVTESPIDKLRKTAKADIIMDLSYRVNESGPKKYVSFILAGLDAYSNKEIATATGNGAPSFSVDVPILLEEAVLNHMDNFSNSLQKHFDDLFENGREISIYVKKFDTWSGDLEKEYNGEELGTLIENWMKANTVKGRFSTVDATENQMHFDQVRIPLYDASGNAIDARAFARNLQKFLSAAPFSIVNKLMTKGLGQAVIVLGEK</sequence>
<keyword evidence="1" id="KW-0732">Signal</keyword>
<dbReference type="OrthoDB" id="1320573at2"/>
<name>A0A4R0N1Q6_9SPHI</name>
<proteinExistence type="predicted"/>
<dbReference type="InterPro" id="IPR046173">
    <property type="entry name" value="DUF6175"/>
</dbReference>